<dbReference type="NCBIfam" id="TIGR01409">
    <property type="entry name" value="TAT_signal_seq"/>
    <property type="match status" value="1"/>
</dbReference>
<dbReference type="EMBL" id="JAKFFV010000014">
    <property type="protein sequence ID" value="MCF2500898.1"/>
    <property type="molecule type" value="Genomic_DNA"/>
</dbReference>
<dbReference type="SUPFAM" id="SSF51658">
    <property type="entry name" value="Xylose isomerase-like"/>
    <property type="match status" value="1"/>
</dbReference>
<dbReference type="RefSeq" id="WP_235179218.1">
    <property type="nucleotide sequence ID" value="NZ_JAKFFV010000014.1"/>
</dbReference>
<sequence length="317" mass="35194">MQRRNFLKNSALAATGVAVGAATVGTASAANASVLTNPGSPILTPAGSLARPMVKKSLMWGMVKEDLSVMDKFKLLKDLGYDGVELDSPDKLDMEEVLAARDKTGLLIPGTVNSMHWKLPLSDPDPKKREECAKSIEKALWDTKEYGGSTVLVVPGVVNATVTYGEAYERSQAEIRKLLPIAEKTGVKIAIENVWNQFLLSPLEAAKYVDDFKHPMVGWYFDVGNVLRYSWPASWIEALNKRILKLHLKEFSFKKQNDLGLWKGFDVEFMEGDNNWPEVNKALQKIGYSGWASAEVAGGDRKRLLTIREKMDEVFKA</sequence>
<feature type="signal peptide" evidence="1">
    <location>
        <begin position="1"/>
        <end position="29"/>
    </location>
</feature>
<organism evidence="3 4">
    <name type="scientific">Dyadobacter chenhuakuii</name>
    <dbReference type="NCBI Taxonomy" id="2909339"/>
    <lineage>
        <taxon>Bacteria</taxon>
        <taxon>Pseudomonadati</taxon>
        <taxon>Bacteroidota</taxon>
        <taxon>Cytophagia</taxon>
        <taxon>Cytophagales</taxon>
        <taxon>Spirosomataceae</taxon>
        <taxon>Dyadobacter</taxon>
    </lineage>
</organism>
<dbReference type="GO" id="GO:0016853">
    <property type="term" value="F:isomerase activity"/>
    <property type="evidence" value="ECO:0007669"/>
    <property type="project" value="UniProtKB-KW"/>
</dbReference>
<keyword evidence="3" id="KW-0413">Isomerase</keyword>
<evidence type="ECO:0000259" key="2">
    <source>
        <dbReference type="Pfam" id="PF01261"/>
    </source>
</evidence>
<protein>
    <submittedName>
        <fullName evidence="3">Sugar phosphate isomerase/epimerase</fullName>
    </submittedName>
</protein>
<accession>A0A9X1QIJ2</accession>
<dbReference type="InterPro" id="IPR006311">
    <property type="entry name" value="TAT_signal"/>
</dbReference>
<dbReference type="PROSITE" id="PS51318">
    <property type="entry name" value="TAT"/>
    <property type="match status" value="1"/>
</dbReference>
<comment type="caution">
    <text evidence="3">The sequence shown here is derived from an EMBL/GenBank/DDBJ whole genome shotgun (WGS) entry which is preliminary data.</text>
</comment>
<evidence type="ECO:0000313" key="4">
    <source>
        <dbReference type="Proteomes" id="UP001139411"/>
    </source>
</evidence>
<dbReference type="InterPro" id="IPR036237">
    <property type="entry name" value="Xyl_isomerase-like_sf"/>
</dbReference>
<keyword evidence="1" id="KW-0732">Signal</keyword>
<name>A0A9X1QIJ2_9BACT</name>
<dbReference type="InterPro" id="IPR019546">
    <property type="entry name" value="TAT_signal_bac_arc"/>
</dbReference>
<dbReference type="Gene3D" id="3.20.20.150">
    <property type="entry name" value="Divalent-metal-dependent TIM barrel enzymes"/>
    <property type="match status" value="1"/>
</dbReference>
<dbReference type="Pfam" id="PF01261">
    <property type="entry name" value="AP_endonuc_2"/>
    <property type="match status" value="1"/>
</dbReference>
<evidence type="ECO:0000313" key="3">
    <source>
        <dbReference type="EMBL" id="MCF2500898.1"/>
    </source>
</evidence>
<dbReference type="AlphaFoldDB" id="A0A9X1QIJ2"/>
<gene>
    <name evidence="3" type="ORF">L0661_21430</name>
</gene>
<dbReference type="PANTHER" id="PTHR12110">
    <property type="entry name" value="HYDROXYPYRUVATE ISOMERASE"/>
    <property type="match status" value="1"/>
</dbReference>
<dbReference type="InterPro" id="IPR013022">
    <property type="entry name" value="Xyl_isomerase-like_TIM-brl"/>
</dbReference>
<evidence type="ECO:0000256" key="1">
    <source>
        <dbReference type="SAM" id="SignalP"/>
    </source>
</evidence>
<reference evidence="3" key="1">
    <citation type="submission" date="2022-01" db="EMBL/GenBank/DDBJ databases">
        <title>Novel species in genus Dyadobacter.</title>
        <authorList>
            <person name="Ma C."/>
        </authorList>
    </citation>
    <scope>NUCLEOTIDE SEQUENCE</scope>
    <source>
        <strain evidence="3">CY357</strain>
    </source>
</reference>
<dbReference type="Proteomes" id="UP001139411">
    <property type="component" value="Unassembled WGS sequence"/>
</dbReference>
<proteinExistence type="predicted"/>
<dbReference type="InterPro" id="IPR050312">
    <property type="entry name" value="IolE/XylAMocC-like"/>
</dbReference>
<feature type="chain" id="PRO_5040961480" evidence="1">
    <location>
        <begin position="30"/>
        <end position="317"/>
    </location>
</feature>
<feature type="domain" description="Xylose isomerase-like TIM barrel" evidence="2">
    <location>
        <begin position="73"/>
        <end position="303"/>
    </location>
</feature>